<dbReference type="InterPro" id="IPR045061">
    <property type="entry name" value="FtsZ/CetZ"/>
</dbReference>
<evidence type="ECO:0000256" key="5">
    <source>
        <dbReference type="SAM" id="MobiDB-lite"/>
    </source>
</evidence>
<dbReference type="InterPro" id="IPR008280">
    <property type="entry name" value="Tub_FtsZ_C"/>
</dbReference>
<dbReference type="Gene3D" id="3.40.50.1440">
    <property type="entry name" value="Tubulin/FtsZ, GTPase domain"/>
    <property type="match status" value="1"/>
</dbReference>
<dbReference type="PANTHER" id="PTHR30314">
    <property type="entry name" value="CELL DIVISION PROTEIN FTSZ-RELATED"/>
    <property type="match status" value="1"/>
</dbReference>
<gene>
    <name evidence="4" type="primary">ftsZ</name>
    <name evidence="8" type="ORF">ACFONA_09975</name>
</gene>
<protein>
    <recommendedName>
        <fullName evidence="4">Cell division protein FtsZ</fullName>
    </recommendedName>
</protein>
<evidence type="ECO:0000259" key="6">
    <source>
        <dbReference type="SMART" id="SM00864"/>
    </source>
</evidence>
<keyword evidence="4" id="KW-0963">Cytoplasm</keyword>
<feature type="domain" description="Tubulin/FtsZ GTPase" evidence="6">
    <location>
        <begin position="2"/>
        <end position="192"/>
    </location>
</feature>
<comment type="caution">
    <text evidence="8">The sequence shown here is derived from an EMBL/GenBank/DDBJ whole genome shotgun (WGS) entry which is preliminary data.</text>
</comment>
<feature type="compositionally biased region" description="Low complexity" evidence="5">
    <location>
        <begin position="347"/>
        <end position="356"/>
    </location>
</feature>
<evidence type="ECO:0000256" key="1">
    <source>
        <dbReference type="ARBA" id="ARBA00009690"/>
    </source>
</evidence>
<feature type="region of interest" description="Disordered" evidence="5">
    <location>
        <begin position="347"/>
        <end position="367"/>
    </location>
</feature>
<dbReference type="SUPFAM" id="SSF55307">
    <property type="entry name" value="Tubulin C-terminal domain-like"/>
    <property type="match status" value="1"/>
</dbReference>
<dbReference type="PROSITE" id="PS00227">
    <property type="entry name" value="TUBULIN"/>
    <property type="match status" value="1"/>
</dbReference>
<keyword evidence="4" id="KW-0717">Septation</keyword>
<dbReference type="SMART" id="SM00864">
    <property type="entry name" value="Tubulin"/>
    <property type="match status" value="1"/>
</dbReference>
<evidence type="ECO:0000259" key="7">
    <source>
        <dbReference type="SMART" id="SM00865"/>
    </source>
</evidence>
<feature type="binding site" evidence="4">
    <location>
        <position position="126"/>
    </location>
    <ligand>
        <name>GTP</name>
        <dbReference type="ChEBI" id="CHEBI:37565"/>
    </ligand>
</feature>
<keyword evidence="3 4" id="KW-0342">GTP-binding</keyword>
<dbReference type="InterPro" id="IPR000158">
    <property type="entry name" value="Cell_div_FtsZ"/>
</dbReference>
<dbReference type="Proteomes" id="UP001595713">
    <property type="component" value="Unassembled WGS sequence"/>
</dbReference>
<dbReference type="GO" id="GO:0051301">
    <property type="term" value="P:cell division"/>
    <property type="evidence" value="ECO:0007669"/>
    <property type="project" value="UniProtKB-KW"/>
</dbReference>
<dbReference type="InterPro" id="IPR018316">
    <property type="entry name" value="Tubulin/FtsZ_2-layer-sand-dom"/>
</dbReference>
<dbReference type="SMART" id="SM00865">
    <property type="entry name" value="Tubulin_C"/>
    <property type="match status" value="1"/>
</dbReference>
<evidence type="ECO:0000313" key="8">
    <source>
        <dbReference type="EMBL" id="MFC3580489.1"/>
    </source>
</evidence>
<dbReference type="InterPro" id="IPR036525">
    <property type="entry name" value="Tubulin/FtsZ_GTPase_sf"/>
</dbReference>
<dbReference type="PANTHER" id="PTHR30314:SF3">
    <property type="entry name" value="MITOCHONDRIAL DIVISION PROTEIN FSZA"/>
    <property type="match status" value="1"/>
</dbReference>
<dbReference type="InterPro" id="IPR024757">
    <property type="entry name" value="FtsZ_C"/>
</dbReference>
<comment type="subcellular location">
    <subcellularLocation>
        <location evidence="4">Cytoplasm</location>
    </subcellularLocation>
    <text evidence="4">Assembles at midcell at the inner surface of the cytoplasmic membrane.</text>
</comment>
<dbReference type="PRINTS" id="PR00423">
    <property type="entry name" value="CELLDVISFTSZ"/>
</dbReference>
<feature type="domain" description="Tubulin/FtsZ 2-layer sandwich" evidence="7">
    <location>
        <begin position="195"/>
        <end position="312"/>
    </location>
</feature>
<dbReference type="SUPFAM" id="SSF52490">
    <property type="entry name" value="Tubulin nucleotide-binding domain-like"/>
    <property type="match status" value="1"/>
</dbReference>
<sequence>MTVVGVGGAGGNAVAPLVEHALDGVKVVCANTDMQALRAVPPAARLQLGRRITAGLGAGARRAVGRAAAAESLPAIRRALDGTSLCFIAAGLGGGTGSGAAPVIAQAARDMGILTVGVATKPFAFEGRRRQATAEAALIELRGAVDALVTVCNQNLFRVIGANTRLAAALALSDSIIRDSATNFALLLGAASVKNLTLADLRAMLESSGDAMIGFGECRRGADRARAAARAALDCPLLEGQGASARHLLVTIAGGDDLGLFEMEQAMAWLRDSVPAATELTWGAVIDPALRGRVRVGVVAGGVTAVAGAAAAAVGAAAVATAPQQCAADPDTVPIAAPQFDFDAPTTAGGAGAAINAPPPPPPADLPSVSLSAPRVVQALPAVEREVRAAAYGGPATIDRIRSRAARPSLVDRLYDAARDLTRRPIVHNLPDPAPPYAAGIPRHQAICPATGVRCGLDSVPTASRSRRRSVYRRHAEMVANGFYKCCLSTRYGVDCYKTVIDICP</sequence>
<reference evidence="9" key="1">
    <citation type="journal article" date="2019" name="Int. J. Syst. Evol. Microbiol.">
        <title>The Global Catalogue of Microorganisms (GCM) 10K type strain sequencing project: providing services to taxonomists for standard genome sequencing and annotation.</title>
        <authorList>
            <consortium name="The Broad Institute Genomics Platform"/>
            <consortium name="The Broad Institute Genome Sequencing Center for Infectious Disease"/>
            <person name="Wu L."/>
            <person name="Ma J."/>
        </authorList>
    </citation>
    <scope>NUCLEOTIDE SEQUENCE [LARGE SCALE GENOMIC DNA]</scope>
    <source>
        <strain evidence="9">KCTC 42739</strain>
    </source>
</reference>
<dbReference type="HAMAP" id="MF_00909">
    <property type="entry name" value="FtsZ"/>
    <property type="match status" value="1"/>
</dbReference>
<dbReference type="EMBL" id="JBHRXP010000004">
    <property type="protein sequence ID" value="MFC3580489.1"/>
    <property type="molecule type" value="Genomic_DNA"/>
</dbReference>
<name>A0ABV7SWN8_9SPHN</name>
<evidence type="ECO:0000256" key="3">
    <source>
        <dbReference type="ARBA" id="ARBA00023134"/>
    </source>
</evidence>
<dbReference type="Pfam" id="PF00091">
    <property type="entry name" value="Tubulin"/>
    <property type="match status" value="1"/>
</dbReference>
<feature type="binding site" evidence="4">
    <location>
        <position position="130"/>
    </location>
    <ligand>
        <name>GTP</name>
        <dbReference type="ChEBI" id="CHEBI:37565"/>
    </ligand>
</feature>
<comment type="similarity">
    <text evidence="1 4">Belongs to the FtsZ family.</text>
</comment>
<dbReference type="InterPro" id="IPR017975">
    <property type="entry name" value="Tubulin_CS"/>
</dbReference>
<keyword evidence="9" id="KW-1185">Reference proteome</keyword>
<evidence type="ECO:0000313" key="9">
    <source>
        <dbReference type="Proteomes" id="UP001595713"/>
    </source>
</evidence>
<organism evidence="8 9">
    <name type="scientific">Sphingomonas hylomeconis</name>
    <dbReference type="NCBI Taxonomy" id="1395958"/>
    <lineage>
        <taxon>Bacteria</taxon>
        <taxon>Pseudomonadati</taxon>
        <taxon>Pseudomonadota</taxon>
        <taxon>Alphaproteobacteria</taxon>
        <taxon>Sphingomonadales</taxon>
        <taxon>Sphingomonadaceae</taxon>
        <taxon>Sphingomonas</taxon>
    </lineage>
</organism>
<keyword evidence="2 4" id="KW-0547">Nucleotide-binding</keyword>
<keyword evidence="4" id="KW-0131">Cell cycle</keyword>
<evidence type="ECO:0000256" key="2">
    <source>
        <dbReference type="ARBA" id="ARBA00022741"/>
    </source>
</evidence>
<feature type="binding site" evidence="4">
    <location>
        <begin position="95"/>
        <end position="97"/>
    </location>
    <ligand>
        <name>GTP</name>
        <dbReference type="ChEBI" id="CHEBI:37565"/>
    </ligand>
</feature>
<feature type="binding site" evidence="4">
    <location>
        <position position="174"/>
    </location>
    <ligand>
        <name>GTP</name>
        <dbReference type="ChEBI" id="CHEBI:37565"/>
    </ligand>
</feature>
<comment type="subunit">
    <text evidence="4">Homodimer. Polymerizes to form a dynamic ring structure in a strictly GTP-dependent manner. Interacts directly with several other division proteins.</text>
</comment>
<evidence type="ECO:0000256" key="4">
    <source>
        <dbReference type="HAMAP-Rule" id="MF_00909"/>
    </source>
</evidence>
<keyword evidence="4 8" id="KW-0132">Cell division</keyword>
<accession>A0ABV7SWN8</accession>
<proteinExistence type="inferred from homology"/>
<dbReference type="InterPro" id="IPR003008">
    <property type="entry name" value="Tubulin_FtsZ_GTPase"/>
</dbReference>
<feature type="binding site" evidence="4">
    <location>
        <begin position="8"/>
        <end position="12"/>
    </location>
    <ligand>
        <name>GTP</name>
        <dbReference type="ChEBI" id="CHEBI:37565"/>
    </ligand>
</feature>
<comment type="function">
    <text evidence="4">Essential cell division protein that forms a contractile ring structure (Z ring) at the future cell division site. The regulation of the ring assembly controls the timing and the location of cell division. One of the functions of the FtsZ ring is to recruit other cell division proteins to the septum to produce a new cell wall between the dividing cells. Binds GTP and shows GTPase activity.</text>
</comment>
<dbReference type="Pfam" id="PF12327">
    <property type="entry name" value="FtsZ_C"/>
    <property type="match status" value="1"/>
</dbReference>